<accession>A0ABP9W9U8</accession>
<comment type="caution">
    <text evidence="1">The sequence shown here is derived from an EMBL/GenBank/DDBJ whole genome shotgun (WGS) entry which is preliminary data.</text>
</comment>
<protein>
    <submittedName>
        <fullName evidence="1">Uncharacterized protein</fullName>
    </submittedName>
</protein>
<keyword evidence="2" id="KW-1185">Reference proteome</keyword>
<name>A0ABP9W9U8_9DEIO</name>
<dbReference type="EMBL" id="BAABRP010000013">
    <property type="protein sequence ID" value="GAA5514127.1"/>
    <property type="molecule type" value="Genomic_DNA"/>
</dbReference>
<reference evidence="1 2" key="1">
    <citation type="submission" date="2024-02" db="EMBL/GenBank/DDBJ databases">
        <title>Deinococcus carri NBRC 110142.</title>
        <authorList>
            <person name="Ichikawa N."/>
            <person name="Katano-Makiyama Y."/>
            <person name="Hidaka K."/>
        </authorList>
    </citation>
    <scope>NUCLEOTIDE SEQUENCE [LARGE SCALE GENOMIC DNA]</scope>
    <source>
        <strain evidence="1 2">NBRC 110142</strain>
    </source>
</reference>
<sequence length="110" mass="11561">MTTQREPASGTLIEVRGAWHGEVGDPERRFAGVVTASGRADVRPGVSAVVTYHAAHSRTPGANQHGTYTLDVGGHVLPLMGFTCHDTGMTGREGNDDTAEATWHAVLLPG</sequence>
<dbReference type="Proteomes" id="UP001401887">
    <property type="component" value="Unassembled WGS sequence"/>
</dbReference>
<organism evidence="1 2">
    <name type="scientific">Deinococcus carri</name>
    <dbReference type="NCBI Taxonomy" id="1211323"/>
    <lineage>
        <taxon>Bacteria</taxon>
        <taxon>Thermotogati</taxon>
        <taxon>Deinococcota</taxon>
        <taxon>Deinococci</taxon>
        <taxon>Deinococcales</taxon>
        <taxon>Deinococcaceae</taxon>
        <taxon>Deinococcus</taxon>
    </lineage>
</organism>
<evidence type="ECO:0000313" key="1">
    <source>
        <dbReference type="EMBL" id="GAA5514127.1"/>
    </source>
</evidence>
<proteinExistence type="predicted"/>
<gene>
    <name evidence="1" type="ORF">Dcar01_02879</name>
</gene>
<evidence type="ECO:0000313" key="2">
    <source>
        <dbReference type="Proteomes" id="UP001401887"/>
    </source>
</evidence>
<dbReference type="RefSeq" id="WP_345466452.1">
    <property type="nucleotide sequence ID" value="NZ_BAABRP010000013.1"/>
</dbReference>